<reference evidence="1" key="1">
    <citation type="submission" date="2019-11" db="EMBL/GenBank/DDBJ databases">
        <title>Nori genome reveals adaptations in red seaweeds to the harsh intertidal environment.</title>
        <authorList>
            <person name="Wang D."/>
            <person name="Mao Y."/>
        </authorList>
    </citation>
    <scope>NUCLEOTIDE SEQUENCE</scope>
    <source>
        <tissue evidence="1">Gametophyte</tissue>
    </source>
</reference>
<evidence type="ECO:0000313" key="1">
    <source>
        <dbReference type="EMBL" id="KAK1859688.1"/>
    </source>
</evidence>
<evidence type="ECO:0000313" key="2">
    <source>
        <dbReference type="Proteomes" id="UP000798662"/>
    </source>
</evidence>
<dbReference type="Proteomes" id="UP000798662">
    <property type="component" value="Chromosome 1"/>
</dbReference>
<protein>
    <submittedName>
        <fullName evidence="1">Uncharacterized protein</fullName>
    </submittedName>
</protein>
<organism evidence="1 2">
    <name type="scientific">Pyropia yezoensis</name>
    <name type="common">Susabi-nori</name>
    <name type="synonym">Porphyra yezoensis</name>
    <dbReference type="NCBI Taxonomy" id="2788"/>
    <lineage>
        <taxon>Eukaryota</taxon>
        <taxon>Rhodophyta</taxon>
        <taxon>Bangiophyceae</taxon>
        <taxon>Bangiales</taxon>
        <taxon>Bangiaceae</taxon>
        <taxon>Pyropia</taxon>
    </lineage>
</organism>
<comment type="caution">
    <text evidence="1">The sequence shown here is derived from an EMBL/GenBank/DDBJ whole genome shotgun (WGS) entry which is preliminary data.</text>
</comment>
<dbReference type="EMBL" id="CM020618">
    <property type="protein sequence ID" value="KAK1859688.1"/>
    <property type="molecule type" value="Genomic_DNA"/>
</dbReference>
<accession>A0ACC3BP58</accession>
<proteinExistence type="predicted"/>
<name>A0ACC3BP58_PYRYE</name>
<sequence length="275" mass="29492">MARAPKKKQRVVGPASADAGDAAMASPSIAPPRSMPVKKLVQPAVDPAEATIKAAEAALKAAEAEEKRAAATAAAKAAAAATALKAARKVRRAERRGEKRTAAAAAEAAEDDAAGPDSPHRGVLYIGHLPHGFYEKELRGFFSQFGTVLRVRVARSKKTARAKGYGWVQFANDAVALIAAETMNGYLLFGRLLDVHLVPAERQHERMWHGADRVWRRIPWRAIERQRHNGADPVAAAARRTARLVGRAKLARRKLAAAGVQYDVPAPIGPVPQPK</sequence>
<gene>
    <name evidence="1" type="ORF">I4F81_002282</name>
</gene>
<keyword evidence="2" id="KW-1185">Reference proteome</keyword>